<protein>
    <submittedName>
        <fullName evidence="2">Uncharacterized protein</fullName>
    </submittedName>
</protein>
<evidence type="ECO:0000313" key="2">
    <source>
        <dbReference type="EMBL" id="EKD20556.1"/>
    </source>
</evidence>
<feature type="compositionally biased region" description="Polar residues" evidence="1">
    <location>
        <begin position="16"/>
        <end position="29"/>
    </location>
</feature>
<feature type="region of interest" description="Disordered" evidence="1">
    <location>
        <begin position="261"/>
        <end position="280"/>
    </location>
</feature>
<dbReference type="InParanoid" id="K1X5Z0"/>
<dbReference type="KEGG" id="mbe:MBM_01238"/>
<dbReference type="GeneID" id="18757173"/>
<feature type="compositionally biased region" description="Polar residues" evidence="1">
    <location>
        <begin position="399"/>
        <end position="410"/>
    </location>
</feature>
<dbReference type="AlphaFoldDB" id="K1X5Z0"/>
<organism evidence="2 3">
    <name type="scientific">Marssonina brunnea f. sp. multigermtubi (strain MB_m1)</name>
    <name type="common">Marssonina leaf spot fungus</name>
    <dbReference type="NCBI Taxonomy" id="1072389"/>
    <lineage>
        <taxon>Eukaryota</taxon>
        <taxon>Fungi</taxon>
        <taxon>Dikarya</taxon>
        <taxon>Ascomycota</taxon>
        <taxon>Pezizomycotina</taxon>
        <taxon>Leotiomycetes</taxon>
        <taxon>Helotiales</taxon>
        <taxon>Drepanopezizaceae</taxon>
        <taxon>Drepanopeziza</taxon>
    </lineage>
</organism>
<accession>K1X5Z0</accession>
<dbReference type="EMBL" id="JH921429">
    <property type="protein sequence ID" value="EKD20556.1"/>
    <property type="molecule type" value="Genomic_DNA"/>
</dbReference>
<gene>
    <name evidence="2" type="ORF">MBM_01238</name>
</gene>
<sequence length="590" mass="64821">MTDWLRPVFGRGRTYGASNASERPSNLSFDESVAGTESEDGISIHASTPRLRPSSRVSSFIGIRPATPPIPPTPDTFFSLRNPETVYHKPSGDQMAEMLKVIMMNQSSVAPVPVEYNSAILHVLEAYQELGQELRRKNESIEELKQGHTKDIKDFETLATQWDLKERDYKNEMRKLEVLLSNTEGGMEKVSLARTKSTVHGSKIGERIGREVGTIKARNVARNSRGRSDSITEIPIEITPNDKYRADRFFKTRIRANAREVSTDVRNTPPEISSKGRVLESRASTSSFPLYASPAELVESVRQQGPDPDLAALSQAQLEELARRQAQAEFGAAFNSSSESESSTNSPKGRSDTVSPLAAPSGLGIGFQARSMSINSTGSIWRMADLSIRESIGSKSRYDSLSQESPSQVAFSFRPGDDEVLAQRARTGQTPRRTRAGYSHPRSSTEASQPPSESPSLSRDGTFETSRHSRTEATKPSGRTAVPPRTSSRSRPREIQETETTRRDESNSSFVTALRHNSGRSSAHGSQNSSRNRRNLDRNSGSGEAVTAAARAFNGAKRRPVLDRSGSSGYQGARERRSQDEASMDGRGPK</sequence>
<dbReference type="OMA" id="WDLKERD"/>
<feature type="region of interest" description="Disordered" evidence="1">
    <location>
        <begin position="331"/>
        <end position="357"/>
    </location>
</feature>
<feature type="compositionally biased region" description="Polar residues" evidence="1">
    <location>
        <begin position="441"/>
        <end position="459"/>
    </location>
</feature>
<dbReference type="HOGENOM" id="CLU_456326_0_0_1"/>
<feature type="compositionally biased region" description="Basic and acidic residues" evidence="1">
    <location>
        <begin position="491"/>
        <end position="506"/>
    </location>
</feature>
<dbReference type="RefSeq" id="XP_007289127.1">
    <property type="nucleotide sequence ID" value="XM_007289065.1"/>
</dbReference>
<dbReference type="OrthoDB" id="5430717at2759"/>
<proteinExistence type="predicted"/>
<feature type="region of interest" description="Disordered" evidence="1">
    <location>
        <begin position="12"/>
        <end position="34"/>
    </location>
</feature>
<name>K1X5Z0_MARBU</name>
<feature type="compositionally biased region" description="Low complexity" evidence="1">
    <location>
        <begin position="335"/>
        <end position="346"/>
    </location>
</feature>
<keyword evidence="3" id="KW-1185">Reference proteome</keyword>
<feature type="region of interest" description="Disordered" evidence="1">
    <location>
        <begin position="396"/>
        <end position="590"/>
    </location>
</feature>
<dbReference type="Proteomes" id="UP000006753">
    <property type="component" value="Unassembled WGS sequence"/>
</dbReference>
<reference evidence="2 3" key="1">
    <citation type="journal article" date="2012" name="BMC Genomics">
        <title>Sequencing the genome of Marssonina brunnea reveals fungus-poplar co-evolution.</title>
        <authorList>
            <person name="Zhu S."/>
            <person name="Cao Y.-Z."/>
            <person name="Jiang C."/>
            <person name="Tan B.-Y."/>
            <person name="Wang Z."/>
            <person name="Feng S."/>
            <person name="Zhang L."/>
            <person name="Su X.-H."/>
            <person name="Brejova B."/>
            <person name="Vinar T."/>
            <person name="Xu M."/>
            <person name="Wang M.-X."/>
            <person name="Zhang S.-G."/>
            <person name="Huang M.-R."/>
            <person name="Wu R."/>
            <person name="Zhou Y."/>
        </authorList>
    </citation>
    <scope>NUCLEOTIDE SEQUENCE [LARGE SCALE GENOMIC DNA]</scope>
    <source>
        <strain evidence="2 3">MB_m1</strain>
    </source>
</reference>
<evidence type="ECO:0000256" key="1">
    <source>
        <dbReference type="SAM" id="MobiDB-lite"/>
    </source>
</evidence>
<dbReference type="STRING" id="1072389.K1X5Z0"/>
<feature type="compositionally biased region" description="Basic and acidic residues" evidence="1">
    <location>
        <begin position="461"/>
        <end position="473"/>
    </location>
</feature>
<evidence type="ECO:0000313" key="3">
    <source>
        <dbReference type="Proteomes" id="UP000006753"/>
    </source>
</evidence>